<sequence>MSTPARNTLQVFTCSPQRADTTALRRGDNVTNEALPRHHKVEIEMEPSLAPLGARCFYLDPTASSTAPSSLTAQPLSQLHPISRRHDRTIAIDRFIMS</sequence>
<protein>
    <submittedName>
        <fullName evidence="1">Uncharacterized protein</fullName>
    </submittedName>
</protein>
<gene>
    <name evidence="1" type="primary">Necator_chrIII.g10472</name>
    <name evidence="1" type="ORF">RB195_009707</name>
</gene>
<name>A0ABR1CV32_NECAM</name>
<dbReference type="EMBL" id="JAVFWL010000003">
    <property type="protein sequence ID" value="KAK6741995.1"/>
    <property type="molecule type" value="Genomic_DNA"/>
</dbReference>
<dbReference type="Proteomes" id="UP001303046">
    <property type="component" value="Unassembled WGS sequence"/>
</dbReference>
<comment type="caution">
    <text evidence="1">The sequence shown here is derived from an EMBL/GenBank/DDBJ whole genome shotgun (WGS) entry which is preliminary data.</text>
</comment>
<keyword evidence="2" id="KW-1185">Reference proteome</keyword>
<accession>A0ABR1CV32</accession>
<evidence type="ECO:0000313" key="2">
    <source>
        <dbReference type="Proteomes" id="UP001303046"/>
    </source>
</evidence>
<proteinExistence type="predicted"/>
<organism evidence="1 2">
    <name type="scientific">Necator americanus</name>
    <name type="common">Human hookworm</name>
    <dbReference type="NCBI Taxonomy" id="51031"/>
    <lineage>
        <taxon>Eukaryota</taxon>
        <taxon>Metazoa</taxon>
        <taxon>Ecdysozoa</taxon>
        <taxon>Nematoda</taxon>
        <taxon>Chromadorea</taxon>
        <taxon>Rhabditida</taxon>
        <taxon>Rhabditina</taxon>
        <taxon>Rhabditomorpha</taxon>
        <taxon>Strongyloidea</taxon>
        <taxon>Ancylostomatidae</taxon>
        <taxon>Bunostominae</taxon>
        <taxon>Necator</taxon>
    </lineage>
</organism>
<evidence type="ECO:0000313" key="1">
    <source>
        <dbReference type="EMBL" id="KAK6741995.1"/>
    </source>
</evidence>
<reference evidence="1 2" key="1">
    <citation type="submission" date="2023-08" db="EMBL/GenBank/DDBJ databases">
        <title>A Necator americanus chromosomal reference genome.</title>
        <authorList>
            <person name="Ilik V."/>
            <person name="Petrzelkova K.J."/>
            <person name="Pardy F."/>
            <person name="Fuh T."/>
            <person name="Niatou-Singa F.S."/>
            <person name="Gouil Q."/>
            <person name="Baker L."/>
            <person name="Ritchie M.E."/>
            <person name="Jex A.R."/>
            <person name="Gazzola D."/>
            <person name="Li H."/>
            <person name="Toshio Fujiwara R."/>
            <person name="Zhan B."/>
            <person name="Aroian R.V."/>
            <person name="Pafco B."/>
            <person name="Schwarz E.M."/>
        </authorList>
    </citation>
    <scope>NUCLEOTIDE SEQUENCE [LARGE SCALE GENOMIC DNA]</scope>
    <source>
        <strain evidence="1 2">Aroian</strain>
        <tissue evidence="1">Whole animal</tissue>
    </source>
</reference>